<dbReference type="PANTHER" id="PTHR31223:SF70">
    <property type="entry name" value="LOG FAMILY PROTEIN YJL055W"/>
    <property type="match status" value="1"/>
</dbReference>
<keyword evidence="8" id="KW-0472">Membrane</keyword>
<dbReference type="Gene3D" id="3.40.50.450">
    <property type="match status" value="1"/>
</dbReference>
<name>A0A2P5DIL0_PARAD</name>
<keyword evidence="7 9" id="KW-0378">Hydrolase</keyword>
<evidence type="ECO:0000256" key="1">
    <source>
        <dbReference type="ARBA" id="ARBA00006763"/>
    </source>
</evidence>
<evidence type="ECO:0000256" key="5">
    <source>
        <dbReference type="ARBA" id="ARBA00047718"/>
    </source>
</evidence>
<keyword evidence="8" id="KW-1133">Transmembrane helix</keyword>
<dbReference type="OrthoDB" id="1723205at2759"/>
<dbReference type="GO" id="GO:0102682">
    <property type="term" value="F:cytokinin riboside 5'-monophosphate phosphoribohydrolase activity"/>
    <property type="evidence" value="ECO:0007669"/>
    <property type="project" value="RHEA"/>
</dbReference>
<comment type="catalytic activity">
    <reaction evidence="6 7">
        <text>9-ribosyl-trans-zeatin 5'-phosphate + H2O = trans-zeatin + D-ribose 5-phosphate</text>
        <dbReference type="Rhea" id="RHEA:48564"/>
        <dbReference type="ChEBI" id="CHEBI:15377"/>
        <dbReference type="ChEBI" id="CHEBI:16522"/>
        <dbReference type="ChEBI" id="CHEBI:78346"/>
        <dbReference type="ChEBI" id="CHEBI:87947"/>
        <dbReference type="EC" id="3.2.2.n1"/>
    </reaction>
</comment>
<evidence type="ECO:0000256" key="7">
    <source>
        <dbReference type="RuleBase" id="RU363015"/>
    </source>
</evidence>
<comment type="similarity">
    <text evidence="1 7">Belongs to the LOG family.</text>
</comment>
<dbReference type="GO" id="GO:0009691">
    <property type="term" value="P:cytokinin biosynthetic process"/>
    <property type="evidence" value="ECO:0007669"/>
    <property type="project" value="UniProtKB-UniRule"/>
</dbReference>
<evidence type="ECO:0000256" key="2">
    <source>
        <dbReference type="ARBA" id="ARBA00012205"/>
    </source>
</evidence>
<organism evidence="9 10">
    <name type="scientific">Parasponia andersonii</name>
    <name type="common">Sponia andersonii</name>
    <dbReference type="NCBI Taxonomy" id="3476"/>
    <lineage>
        <taxon>Eukaryota</taxon>
        <taxon>Viridiplantae</taxon>
        <taxon>Streptophyta</taxon>
        <taxon>Embryophyta</taxon>
        <taxon>Tracheophyta</taxon>
        <taxon>Spermatophyta</taxon>
        <taxon>Magnoliopsida</taxon>
        <taxon>eudicotyledons</taxon>
        <taxon>Gunneridae</taxon>
        <taxon>Pentapetalae</taxon>
        <taxon>rosids</taxon>
        <taxon>fabids</taxon>
        <taxon>Rosales</taxon>
        <taxon>Cannabaceae</taxon>
        <taxon>Parasponia</taxon>
    </lineage>
</organism>
<dbReference type="STRING" id="3476.A0A2P5DIL0"/>
<dbReference type="AlphaFoldDB" id="A0A2P5DIL0"/>
<reference evidence="10" key="1">
    <citation type="submission" date="2016-06" db="EMBL/GenBank/DDBJ databases">
        <title>Parallel loss of symbiosis genes in relatives of nitrogen-fixing non-legume Parasponia.</title>
        <authorList>
            <person name="Van Velzen R."/>
            <person name="Holmer R."/>
            <person name="Bu F."/>
            <person name="Rutten L."/>
            <person name="Van Zeijl A."/>
            <person name="Liu W."/>
            <person name="Santuari L."/>
            <person name="Cao Q."/>
            <person name="Sharma T."/>
            <person name="Shen D."/>
            <person name="Roswanjaya Y."/>
            <person name="Wardhani T."/>
            <person name="Kalhor M.S."/>
            <person name="Jansen J."/>
            <person name="Van den Hoogen J."/>
            <person name="Gungor B."/>
            <person name="Hartog M."/>
            <person name="Hontelez J."/>
            <person name="Verver J."/>
            <person name="Yang W.-C."/>
            <person name="Schijlen E."/>
            <person name="Repin R."/>
            <person name="Schilthuizen M."/>
            <person name="Schranz E."/>
            <person name="Heidstra R."/>
            <person name="Miyata K."/>
            <person name="Fedorova E."/>
            <person name="Kohlen W."/>
            <person name="Bisseling T."/>
            <person name="Smit S."/>
            <person name="Geurts R."/>
        </authorList>
    </citation>
    <scope>NUCLEOTIDE SEQUENCE [LARGE SCALE GENOMIC DNA]</scope>
    <source>
        <strain evidence="10">cv. WU1-14</strain>
    </source>
</reference>
<evidence type="ECO:0000256" key="6">
    <source>
        <dbReference type="ARBA" id="ARBA00049153"/>
    </source>
</evidence>
<feature type="non-terminal residue" evidence="9">
    <location>
        <position position="1"/>
    </location>
</feature>
<evidence type="ECO:0000256" key="3">
    <source>
        <dbReference type="ARBA" id="ARBA00022712"/>
    </source>
</evidence>
<dbReference type="Pfam" id="PF03641">
    <property type="entry name" value="Lysine_decarbox"/>
    <property type="match status" value="1"/>
</dbReference>
<protein>
    <recommendedName>
        <fullName evidence="2 7">Cytokinin riboside 5'-monophosphate phosphoribohydrolase</fullName>
        <ecNumber evidence="2 7">3.2.2.n1</ecNumber>
    </recommendedName>
</protein>
<dbReference type="GO" id="GO:0005634">
    <property type="term" value="C:nucleus"/>
    <property type="evidence" value="ECO:0007669"/>
    <property type="project" value="UniProtKB-ARBA"/>
</dbReference>
<evidence type="ECO:0000313" key="9">
    <source>
        <dbReference type="EMBL" id="PON73138.1"/>
    </source>
</evidence>
<gene>
    <name evidence="9" type="ORF">PanWU01x14_059790</name>
</gene>
<keyword evidence="3 7" id="KW-0203">Cytokinin biosynthesis</keyword>
<dbReference type="NCBIfam" id="TIGR00730">
    <property type="entry name" value="Rossman fold protein, TIGR00730 family"/>
    <property type="match status" value="1"/>
</dbReference>
<dbReference type="Proteomes" id="UP000237105">
    <property type="component" value="Unassembled WGS sequence"/>
</dbReference>
<dbReference type="PANTHER" id="PTHR31223">
    <property type="entry name" value="LOG FAMILY PROTEIN YJL055W"/>
    <property type="match status" value="1"/>
</dbReference>
<proteinExistence type="inferred from homology"/>
<dbReference type="InterPro" id="IPR031100">
    <property type="entry name" value="LOG_fam"/>
</dbReference>
<keyword evidence="10" id="KW-1185">Reference proteome</keyword>
<comment type="function">
    <text evidence="4 7">Cytokinin-activating enzyme working in the direct activation pathway. Phosphoribohydrolase that converts inactive cytokinin nucleotides to the biologically active free-base forms.</text>
</comment>
<dbReference type="InterPro" id="IPR005269">
    <property type="entry name" value="LOG"/>
</dbReference>
<sequence length="254" mass="28282">PYRCYHCITFPISINTSFLVSIFIQLKLIHKFKRSFKMAGSSSHKIKNNCVFCGSIPGKDKEFLEVANHIGKVLAERKIHLVYGGGSLGLMGCVSTAAFIRGSQVLGIIPKALTEGNITGKTIGEELKVLTMHKRIQKILDHSDAFIALPGGIGILEEIFQIASWAQLKIHQKPIGLLNVNGFFNGLLSFLDHVVEQKFISDSSRRIFISAITPEQLIDQLQIYVPEVDPAITQLDRSNKERRKKARLDLSLSL</sequence>
<comment type="caution">
    <text evidence="9">The sequence shown here is derived from an EMBL/GenBank/DDBJ whole genome shotgun (WGS) entry which is preliminary data.</text>
</comment>
<dbReference type="EMBL" id="JXTB01000035">
    <property type="protein sequence ID" value="PON73138.1"/>
    <property type="molecule type" value="Genomic_DNA"/>
</dbReference>
<keyword evidence="8" id="KW-0812">Transmembrane</keyword>
<feature type="transmembrane region" description="Helical" evidence="8">
    <location>
        <begin position="12"/>
        <end position="29"/>
    </location>
</feature>
<accession>A0A2P5DIL0</accession>
<evidence type="ECO:0000256" key="8">
    <source>
        <dbReference type="SAM" id="Phobius"/>
    </source>
</evidence>
<comment type="catalytic activity">
    <reaction evidence="5 7">
        <text>N(6)-(dimethylallyl)adenosine 5'-phosphate + H2O = N(6)-dimethylallyladenine + D-ribose 5-phosphate</text>
        <dbReference type="Rhea" id="RHEA:48560"/>
        <dbReference type="ChEBI" id="CHEBI:15377"/>
        <dbReference type="ChEBI" id="CHEBI:17660"/>
        <dbReference type="ChEBI" id="CHEBI:57526"/>
        <dbReference type="ChEBI" id="CHEBI:78346"/>
        <dbReference type="EC" id="3.2.2.n1"/>
    </reaction>
</comment>
<dbReference type="SUPFAM" id="SSF102405">
    <property type="entry name" value="MCP/YpsA-like"/>
    <property type="match status" value="1"/>
</dbReference>
<evidence type="ECO:0000313" key="10">
    <source>
        <dbReference type="Proteomes" id="UP000237105"/>
    </source>
</evidence>
<dbReference type="EC" id="3.2.2.n1" evidence="2 7"/>
<evidence type="ECO:0000256" key="4">
    <source>
        <dbReference type="ARBA" id="ARBA00024884"/>
    </source>
</evidence>
<dbReference type="GO" id="GO:0005829">
    <property type="term" value="C:cytosol"/>
    <property type="evidence" value="ECO:0007669"/>
    <property type="project" value="UniProtKB-ARBA"/>
</dbReference>